<dbReference type="PANTHER" id="PTHR43252">
    <property type="entry name" value="TRANSCRIPTIONAL REGULATOR YQJI"/>
    <property type="match status" value="1"/>
</dbReference>
<dbReference type="InterPro" id="IPR036390">
    <property type="entry name" value="WH_DNA-bd_sf"/>
</dbReference>
<dbReference type="Proteomes" id="UP000476030">
    <property type="component" value="Unassembled WGS sequence"/>
</dbReference>
<comment type="caution">
    <text evidence="2">The sequence shown here is derived from an EMBL/GenBank/DDBJ whole genome shotgun (WGS) entry which is preliminary data.</text>
</comment>
<dbReference type="InterPro" id="IPR036388">
    <property type="entry name" value="WH-like_DNA-bd_sf"/>
</dbReference>
<evidence type="ECO:0000259" key="1">
    <source>
        <dbReference type="Pfam" id="PF03551"/>
    </source>
</evidence>
<dbReference type="PANTHER" id="PTHR43252:SF6">
    <property type="entry name" value="NEGATIVE TRANSCRIPTION REGULATOR PADR"/>
    <property type="match status" value="1"/>
</dbReference>
<dbReference type="SUPFAM" id="SSF46785">
    <property type="entry name" value="Winged helix' DNA-binding domain"/>
    <property type="match status" value="1"/>
</dbReference>
<dbReference type="Gene3D" id="6.10.140.1570">
    <property type="match status" value="1"/>
</dbReference>
<sequence>MDIRTLCLGILTMGDATGYEIKKTFEDRLDLIFHASYGSIYPALNKLTEEGLVSCRELSQVKRPDKKIYSITASGRYQFIDAIMKRPAADRFRSEFLAVLMFAHLLPASKISELIDERISDRAQKIENLDNECDSKLTDREKFLCNFGRTIYQAEIDYLKDYRHLLESDALMDSRAAD</sequence>
<evidence type="ECO:0000313" key="2">
    <source>
        <dbReference type="EMBL" id="MZR30588.1"/>
    </source>
</evidence>
<dbReference type="InterPro" id="IPR005149">
    <property type="entry name" value="Tscrpt_reg_PadR_N"/>
</dbReference>
<accession>A0A6L8W698</accession>
<reference evidence="2 3" key="1">
    <citation type="submission" date="2019-12" db="EMBL/GenBank/DDBJ databases">
        <title>Snethiella sp. nov. sp. isolated from sea sand.</title>
        <authorList>
            <person name="Kim J."/>
            <person name="Jeong S.E."/>
            <person name="Jung H.S."/>
            <person name="Jeon C.O."/>
        </authorList>
    </citation>
    <scope>NUCLEOTIDE SEQUENCE [LARGE SCALE GENOMIC DNA]</scope>
    <source>
        <strain evidence="2 3">DP05</strain>
    </source>
</reference>
<dbReference type="EMBL" id="WTUW01000002">
    <property type="protein sequence ID" value="MZR30588.1"/>
    <property type="molecule type" value="Genomic_DNA"/>
</dbReference>
<dbReference type="Gene3D" id="1.10.10.10">
    <property type="entry name" value="Winged helix-like DNA-binding domain superfamily/Winged helix DNA-binding domain"/>
    <property type="match status" value="1"/>
</dbReference>
<evidence type="ECO:0000313" key="3">
    <source>
        <dbReference type="Proteomes" id="UP000476030"/>
    </source>
</evidence>
<proteinExistence type="predicted"/>
<keyword evidence="3" id="KW-1185">Reference proteome</keyword>
<name>A0A6L8W698_9PROT</name>
<dbReference type="Pfam" id="PF03551">
    <property type="entry name" value="PadR"/>
    <property type="match status" value="1"/>
</dbReference>
<organism evidence="2 3">
    <name type="scientific">Sneathiella litorea</name>
    <dbReference type="NCBI Taxonomy" id="2606216"/>
    <lineage>
        <taxon>Bacteria</taxon>
        <taxon>Pseudomonadati</taxon>
        <taxon>Pseudomonadota</taxon>
        <taxon>Alphaproteobacteria</taxon>
        <taxon>Sneathiellales</taxon>
        <taxon>Sneathiellaceae</taxon>
        <taxon>Sneathiella</taxon>
    </lineage>
</organism>
<dbReference type="RefSeq" id="WP_161315156.1">
    <property type="nucleotide sequence ID" value="NZ_WTUW01000002.1"/>
</dbReference>
<gene>
    <name evidence="2" type="ORF">GQE98_08075</name>
</gene>
<protein>
    <submittedName>
        <fullName evidence="2">PadR family transcriptional regulator</fullName>
    </submittedName>
</protein>
<dbReference type="AlphaFoldDB" id="A0A6L8W698"/>
<feature type="domain" description="Transcription regulator PadR N-terminal" evidence="1">
    <location>
        <begin position="8"/>
        <end position="78"/>
    </location>
</feature>